<evidence type="ECO:0000313" key="10">
    <source>
        <dbReference type="EMBL" id="CAF1089700.1"/>
    </source>
</evidence>
<keyword evidence="5 8" id="KW-0472">Membrane</keyword>
<dbReference type="InterPro" id="IPR017452">
    <property type="entry name" value="GPCR_Rhodpsn_7TM"/>
</dbReference>
<keyword evidence="4" id="KW-0297">G-protein coupled receptor</keyword>
<reference evidence="10" key="1">
    <citation type="submission" date="2021-02" db="EMBL/GenBank/DDBJ databases">
        <authorList>
            <person name="Nowell W R."/>
        </authorList>
    </citation>
    <scope>NUCLEOTIDE SEQUENCE</scope>
</reference>
<sequence length="335" mass="38626">MSLTILPFIQTQITRYGMSTLMVLGNIGNIFTVIIFYPRRKNSCAMYLLCAAILHSATFTFNGVVNVYTLDYGDPTARSLFLCKFRLYVTHIWNQSGRYLTVLACIDRYMWTKDDARTRFMNRSSTSHYLATIMFLFWHIFPIHIVVLVTISNGRCGPFGVYYVIYQVYSAVFLGLLPPILMSIFGFLAYRNMKKLHLRVRPVGNNGDDNNRRHRRDRDLLLMVLTEVVVYVLTAIPYPFVLLEVAVTNYMGVTKSVERVEIENFLNLTTLTLVFVTCGSPFYTYFVVSKAFRKDCKTLFTKWRNHAVGPSSGTQIPRARPLQTIHFSKNTKIVE</sequence>
<evidence type="ECO:0000256" key="7">
    <source>
        <dbReference type="ARBA" id="ARBA00023224"/>
    </source>
</evidence>
<keyword evidence="6" id="KW-0675">Receptor</keyword>
<evidence type="ECO:0000256" key="8">
    <source>
        <dbReference type="SAM" id="Phobius"/>
    </source>
</evidence>
<dbReference type="Gene3D" id="1.20.1070.10">
    <property type="entry name" value="Rhodopsin 7-helix transmembrane proteins"/>
    <property type="match status" value="1"/>
</dbReference>
<keyword evidence="7" id="KW-0807">Transducer</keyword>
<feature type="transmembrane region" description="Helical" evidence="8">
    <location>
        <begin position="163"/>
        <end position="190"/>
    </location>
</feature>
<dbReference type="GO" id="GO:0004930">
    <property type="term" value="F:G protein-coupled receptor activity"/>
    <property type="evidence" value="ECO:0007669"/>
    <property type="project" value="UniProtKB-KW"/>
</dbReference>
<dbReference type="PANTHER" id="PTHR24243:SF230">
    <property type="entry name" value="G-PROTEIN COUPLED RECEPTORS FAMILY 1 PROFILE DOMAIN-CONTAINING PROTEIN"/>
    <property type="match status" value="1"/>
</dbReference>
<comment type="subcellular location">
    <subcellularLocation>
        <location evidence="1">Membrane</location>
        <topology evidence="1">Multi-pass membrane protein</topology>
    </subcellularLocation>
</comment>
<keyword evidence="2 8" id="KW-0812">Transmembrane</keyword>
<accession>A0A814N7Z8</accession>
<feature type="transmembrane region" description="Helical" evidence="8">
    <location>
        <begin position="127"/>
        <end position="151"/>
    </location>
</feature>
<dbReference type="PROSITE" id="PS50262">
    <property type="entry name" value="G_PROTEIN_RECEP_F1_2"/>
    <property type="match status" value="1"/>
</dbReference>
<proteinExistence type="predicted"/>
<evidence type="ECO:0000259" key="9">
    <source>
        <dbReference type="PROSITE" id="PS50262"/>
    </source>
</evidence>
<feature type="transmembrane region" description="Helical" evidence="8">
    <location>
        <begin position="265"/>
        <end position="288"/>
    </location>
</feature>
<feature type="domain" description="G-protein coupled receptors family 1 profile" evidence="9">
    <location>
        <begin position="28"/>
        <end position="284"/>
    </location>
</feature>
<dbReference type="SUPFAM" id="SSF81321">
    <property type="entry name" value="Family A G protein-coupled receptor-like"/>
    <property type="match status" value="1"/>
</dbReference>
<feature type="transmembrane region" description="Helical" evidence="8">
    <location>
        <begin position="44"/>
        <end position="65"/>
    </location>
</feature>
<evidence type="ECO:0000256" key="1">
    <source>
        <dbReference type="ARBA" id="ARBA00004141"/>
    </source>
</evidence>
<feature type="transmembrane region" description="Helical" evidence="8">
    <location>
        <begin position="16"/>
        <end position="37"/>
    </location>
</feature>
<comment type="caution">
    <text evidence="10">The sequence shown here is derived from an EMBL/GenBank/DDBJ whole genome shotgun (WGS) entry which is preliminary data.</text>
</comment>
<keyword evidence="3 8" id="KW-1133">Transmembrane helix</keyword>
<dbReference type="PANTHER" id="PTHR24243">
    <property type="entry name" value="G-PROTEIN COUPLED RECEPTOR"/>
    <property type="match status" value="1"/>
</dbReference>
<evidence type="ECO:0000256" key="2">
    <source>
        <dbReference type="ARBA" id="ARBA00022692"/>
    </source>
</evidence>
<evidence type="ECO:0000256" key="4">
    <source>
        <dbReference type="ARBA" id="ARBA00023040"/>
    </source>
</evidence>
<evidence type="ECO:0000256" key="3">
    <source>
        <dbReference type="ARBA" id="ARBA00022989"/>
    </source>
</evidence>
<gene>
    <name evidence="10" type="ORF">JYZ213_LOCUS20766</name>
</gene>
<dbReference type="AlphaFoldDB" id="A0A814N7Z8"/>
<name>A0A814N7Z8_9BILA</name>
<organism evidence="10 11">
    <name type="scientific">Adineta steineri</name>
    <dbReference type="NCBI Taxonomy" id="433720"/>
    <lineage>
        <taxon>Eukaryota</taxon>
        <taxon>Metazoa</taxon>
        <taxon>Spiralia</taxon>
        <taxon>Gnathifera</taxon>
        <taxon>Rotifera</taxon>
        <taxon>Eurotatoria</taxon>
        <taxon>Bdelloidea</taxon>
        <taxon>Adinetida</taxon>
        <taxon>Adinetidae</taxon>
        <taxon>Adineta</taxon>
    </lineage>
</organism>
<dbReference type="EMBL" id="CAJNOG010000221">
    <property type="protein sequence ID" value="CAF1089700.1"/>
    <property type="molecule type" value="Genomic_DNA"/>
</dbReference>
<protein>
    <recommendedName>
        <fullName evidence="9">G-protein coupled receptors family 1 profile domain-containing protein</fullName>
    </recommendedName>
</protein>
<dbReference type="Proteomes" id="UP000663845">
    <property type="component" value="Unassembled WGS sequence"/>
</dbReference>
<evidence type="ECO:0000313" key="11">
    <source>
        <dbReference type="Proteomes" id="UP000663845"/>
    </source>
</evidence>
<feature type="transmembrane region" description="Helical" evidence="8">
    <location>
        <begin position="220"/>
        <end position="241"/>
    </location>
</feature>
<dbReference type="GO" id="GO:0005886">
    <property type="term" value="C:plasma membrane"/>
    <property type="evidence" value="ECO:0007669"/>
    <property type="project" value="TreeGrafter"/>
</dbReference>
<evidence type="ECO:0000256" key="6">
    <source>
        <dbReference type="ARBA" id="ARBA00023170"/>
    </source>
</evidence>
<evidence type="ECO:0000256" key="5">
    <source>
        <dbReference type="ARBA" id="ARBA00023136"/>
    </source>
</evidence>